<proteinExistence type="predicted"/>
<evidence type="ECO:0000313" key="1">
    <source>
        <dbReference type="EMBL" id="HIV39448.1"/>
    </source>
</evidence>
<accession>A0A9D1TFR6</accession>
<protein>
    <submittedName>
        <fullName evidence="1">Uncharacterized protein</fullName>
    </submittedName>
</protein>
<dbReference type="EMBL" id="DXIQ01000070">
    <property type="protein sequence ID" value="HIV39448.1"/>
    <property type="molecule type" value="Genomic_DNA"/>
</dbReference>
<organism evidence="1 2">
    <name type="scientific">Candidatus Blautia stercorigallinarum</name>
    <dbReference type="NCBI Taxonomy" id="2838501"/>
    <lineage>
        <taxon>Bacteria</taxon>
        <taxon>Bacillati</taxon>
        <taxon>Bacillota</taxon>
        <taxon>Clostridia</taxon>
        <taxon>Lachnospirales</taxon>
        <taxon>Lachnospiraceae</taxon>
        <taxon>Blautia</taxon>
    </lineage>
</organism>
<comment type="caution">
    <text evidence="1">The sequence shown here is derived from an EMBL/GenBank/DDBJ whole genome shotgun (WGS) entry which is preliminary data.</text>
</comment>
<sequence>MALSVDSKVKELQKNPAAADLLEKFSPGFKTNPQMKLVGALTFRKLASFPQAGLTPEKVEEIDAALKALGE</sequence>
<dbReference type="AlphaFoldDB" id="A0A9D1TFR6"/>
<reference evidence="1" key="2">
    <citation type="submission" date="2021-04" db="EMBL/GenBank/DDBJ databases">
        <authorList>
            <person name="Gilroy R."/>
        </authorList>
    </citation>
    <scope>NUCLEOTIDE SEQUENCE</scope>
    <source>
        <strain evidence="1">CHK195-9823</strain>
    </source>
</reference>
<evidence type="ECO:0000313" key="2">
    <source>
        <dbReference type="Proteomes" id="UP000886814"/>
    </source>
</evidence>
<name>A0A9D1TFR6_9FIRM</name>
<gene>
    <name evidence="1" type="ORF">H9747_10720</name>
</gene>
<dbReference type="Proteomes" id="UP000886814">
    <property type="component" value="Unassembled WGS sequence"/>
</dbReference>
<reference evidence="1" key="1">
    <citation type="journal article" date="2021" name="PeerJ">
        <title>Extensive microbial diversity within the chicken gut microbiome revealed by metagenomics and culture.</title>
        <authorList>
            <person name="Gilroy R."/>
            <person name="Ravi A."/>
            <person name="Getino M."/>
            <person name="Pursley I."/>
            <person name="Horton D.L."/>
            <person name="Alikhan N.F."/>
            <person name="Baker D."/>
            <person name="Gharbi K."/>
            <person name="Hall N."/>
            <person name="Watson M."/>
            <person name="Adriaenssens E.M."/>
            <person name="Foster-Nyarko E."/>
            <person name="Jarju S."/>
            <person name="Secka A."/>
            <person name="Antonio M."/>
            <person name="Oren A."/>
            <person name="Chaudhuri R.R."/>
            <person name="La Ragione R."/>
            <person name="Hildebrand F."/>
            <person name="Pallen M.J."/>
        </authorList>
    </citation>
    <scope>NUCLEOTIDE SEQUENCE</scope>
    <source>
        <strain evidence="1">CHK195-9823</strain>
    </source>
</reference>